<evidence type="ECO:0000256" key="7">
    <source>
        <dbReference type="ARBA" id="ARBA00022777"/>
    </source>
</evidence>
<dbReference type="InterPro" id="IPR011009">
    <property type="entry name" value="Kinase-like_dom_sf"/>
</dbReference>
<dbReference type="SUPFAM" id="SSF51206">
    <property type="entry name" value="cAMP-binding domain-like"/>
    <property type="match status" value="3"/>
</dbReference>
<dbReference type="InterPro" id="IPR018490">
    <property type="entry name" value="cNMP-bd_dom_sf"/>
</dbReference>
<feature type="domain" description="Cyclic nucleotide-binding" evidence="15">
    <location>
        <begin position="586"/>
        <end position="629"/>
    </location>
</feature>
<dbReference type="InterPro" id="IPR000961">
    <property type="entry name" value="AGC-kinase_C"/>
</dbReference>
<comment type="catalytic activity">
    <reaction evidence="10">
        <text>L-threonyl-[protein] + ATP = O-phospho-L-threonyl-[protein] + ADP + H(+)</text>
        <dbReference type="Rhea" id="RHEA:46608"/>
        <dbReference type="Rhea" id="RHEA-COMP:11060"/>
        <dbReference type="Rhea" id="RHEA-COMP:11605"/>
        <dbReference type="ChEBI" id="CHEBI:15378"/>
        <dbReference type="ChEBI" id="CHEBI:30013"/>
        <dbReference type="ChEBI" id="CHEBI:30616"/>
        <dbReference type="ChEBI" id="CHEBI:61977"/>
        <dbReference type="ChEBI" id="CHEBI:456216"/>
        <dbReference type="EC" id="2.7.11.12"/>
    </reaction>
</comment>
<reference evidence="17" key="1">
    <citation type="submission" date="2021-01" db="EMBL/GenBank/DDBJ databases">
        <authorList>
            <person name="Corre E."/>
            <person name="Pelletier E."/>
            <person name="Niang G."/>
            <person name="Scheremetjew M."/>
            <person name="Finn R."/>
            <person name="Kale V."/>
            <person name="Holt S."/>
            <person name="Cochrane G."/>
            <person name="Meng A."/>
            <person name="Brown T."/>
            <person name="Cohen L."/>
        </authorList>
    </citation>
    <scope>NUCLEOTIDE SEQUENCE</scope>
    <source>
        <strain evidence="17">CCMP1243</strain>
    </source>
</reference>
<keyword evidence="5" id="KW-0808">Transferase</keyword>
<dbReference type="InterPro" id="IPR000595">
    <property type="entry name" value="cNMP-bd_dom"/>
</dbReference>
<dbReference type="PANTHER" id="PTHR24353:SF143">
    <property type="entry name" value="PROTEIN KINASE DOMAIN-CONTAINING PROTEIN"/>
    <property type="match status" value="1"/>
</dbReference>
<keyword evidence="8 12" id="KW-0067">ATP-binding</keyword>
<organism evidence="17">
    <name type="scientific">Rhizochromulina marina</name>
    <dbReference type="NCBI Taxonomy" id="1034831"/>
    <lineage>
        <taxon>Eukaryota</taxon>
        <taxon>Sar</taxon>
        <taxon>Stramenopiles</taxon>
        <taxon>Ochrophyta</taxon>
        <taxon>Dictyochophyceae</taxon>
        <taxon>Rhizochromulinales</taxon>
        <taxon>Rhizochromulina</taxon>
    </lineage>
</organism>
<accession>A0A7S2RU65</accession>
<evidence type="ECO:0000256" key="11">
    <source>
        <dbReference type="ARBA" id="ARBA00047462"/>
    </source>
</evidence>
<keyword evidence="6 12" id="KW-0547">Nucleotide-binding</keyword>
<evidence type="ECO:0000256" key="9">
    <source>
        <dbReference type="ARBA" id="ARBA00022992"/>
    </source>
</evidence>
<dbReference type="Pfam" id="PF00069">
    <property type="entry name" value="Pkinase"/>
    <property type="match status" value="1"/>
</dbReference>
<keyword evidence="9" id="KW-0142">cGMP-binding</keyword>
<feature type="domain" description="Protein kinase" evidence="14">
    <location>
        <begin position="742"/>
        <end position="1025"/>
    </location>
</feature>
<dbReference type="PROSITE" id="PS00888">
    <property type="entry name" value="CNMP_BINDING_1"/>
    <property type="match status" value="1"/>
</dbReference>
<dbReference type="GO" id="GO:0004692">
    <property type="term" value="F:cGMP-dependent protein kinase activity"/>
    <property type="evidence" value="ECO:0007669"/>
    <property type="project" value="UniProtKB-EC"/>
</dbReference>
<dbReference type="PROSITE" id="PS00108">
    <property type="entry name" value="PROTEIN_KINASE_ST"/>
    <property type="match status" value="1"/>
</dbReference>
<feature type="compositionally biased region" description="Polar residues" evidence="13">
    <location>
        <begin position="276"/>
        <end position="291"/>
    </location>
</feature>
<name>A0A7S2RU65_9STRA</name>
<feature type="compositionally biased region" description="Basic and acidic residues" evidence="13">
    <location>
        <begin position="16"/>
        <end position="29"/>
    </location>
</feature>
<evidence type="ECO:0000259" key="16">
    <source>
        <dbReference type="PROSITE" id="PS51285"/>
    </source>
</evidence>
<comment type="catalytic activity">
    <reaction evidence="11">
        <text>L-seryl-[protein] + ATP = O-phospho-L-seryl-[protein] + ADP + H(+)</text>
        <dbReference type="Rhea" id="RHEA:17989"/>
        <dbReference type="Rhea" id="RHEA-COMP:9863"/>
        <dbReference type="Rhea" id="RHEA-COMP:11604"/>
        <dbReference type="ChEBI" id="CHEBI:15378"/>
        <dbReference type="ChEBI" id="CHEBI:29999"/>
        <dbReference type="ChEBI" id="CHEBI:30616"/>
        <dbReference type="ChEBI" id="CHEBI:83421"/>
        <dbReference type="ChEBI" id="CHEBI:456216"/>
        <dbReference type="EC" id="2.7.11.12"/>
    </reaction>
</comment>
<dbReference type="SMART" id="SM00133">
    <property type="entry name" value="S_TK_X"/>
    <property type="match status" value="1"/>
</dbReference>
<feature type="domain" description="Cyclic nucleotide-binding" evidence="15">
    <location>
        <begin position="408"/>
        <end position="560"/>
    </location>
</feature>
<evidence type="ECO:0000256" key="13">
    <source>
        <dbReference type="SAM" id="MobiDB-lite"/>
    </source>
</evidence>
<dbReference type="SMART" id="SM00220">
    <property type="entry name" value="S_TKc"/>
    <property type="match status" value="1"/>
</dbReference>
<dbReference type="Gene3D" id="3.30.200.20">
    <property type="entry name" value="Phosphorylase Kinase, domain 1"/>
    <property type="match status" value="1"/>
</dbReference>
<feature type="compositionally biased region" description="Polar residues" evidence="13">
    <location>
        <begin position="127"/>
        <end position="145"/>
    </location>
</feature>
<dbReference type="GO" id="GO:0046872">
    <property type="term" value="F:metal ion binding"/>
    <property type="evidence" value="ECO:0007669"/>
    <property type="project" value="UniProtKB-KW"/>
</dbReference>
<evidence type="ECO:0000259" key="15">
    <source>
        <dbReference type="PROSITE" id="PS50042"/>
    </source>
</evidence>
<dbReference type="Gene3D" id="1.10.510.10">
    <property type="entry name" value="Transferase(Phosphotransferase) domain 1"/>
    <property type="match status" value="1"/>
</dbReference>
<evidence type="ECO:0000259" key="14">
    <source>
        <dbReference type="PROSITE" id="PS50011"/>
    </source>
</evidence>
<evidence type="ECO:0000313" key="17">
    <source>
        <dbReference type="EMBL" id="CAD9680808.1"/>
    </source>
</evidence>
<dbReference type="CDD" id="cd00038">
    <property type="entry name" value="CAP_ED"/>
    <property type="match status" value="2"/>
</dbReference>
<feature type="region of interest" description="Disordered" evidence="13">
    <location>
        <begin position="126"/>
        <end position="148"/>
    </location>
</feature>
<evidence type="ECO:0000256" key="3">
    <source>
        <dbReference type="ARBA" id="ARBA00022527"/>
    </source>
</evidence>
<dbReference type="GO" id="GO:0004691">
    <property type="term" value="F:cAMP-dependent protein kinase activity"/>
    <property type="evidence" value="ECO:0007669"/>
    <property type="project" value="TreeGrafter"/>
</dbReference>
<keyword evidence="7" id="KW-0418">Kinase</keyword>
<feature type="region of interest" description="Disordered" evidence="13">
    <location>
        <begin position="468"/>
        <end position="498"/>
    </location>
</feature>
<dbReference type="PROSITE" id="PS00889">
    <property type="entry name" value="CNMP_BINDING_2"/>
    <property type="match status" value="1"/>
</dbReference>
<feature type="domain" description="Cyclic nucleotide-binding" evidence="15">
    <location>
        <begin position="218"/>
        <end position="387"/>
    </location>
</feature>
<comment type="similarity">
    <text evidence="1">Belongs to the protein kinase superfamily. AGC Ser/Thr protein kinase family. cGMP subfamily.</text>
</comment>
<feature type="region of interest" description="Disordered" evidence="13">
    <location>
        <begin position="276"/>
        <end position="320"/>
    </location>
</feature>
<evidence type="ECO:0000256" key="1">
    <source>
        <dbReference type="ARBA" id="ARBA00006352"/>
    </source>
</evidence>
<keyword evidence="4" id="KW-0140">cGMP</keyword>
<evidence type="ECO:0000256" key="10">
    <source>
        <dbReference type="ARBA" id="ARBA00047298"/>
    </source>
</evidence>
<feature type="compositionally biased region" description="Polar residues" evidence="13">
    <location>
        <begin position="468"/>
        <end position="477"/>
    </location>
</feature>
<dbReference type="InterPro" id="IPR018488">
    <property type="entry name" value="cNMP-bd_CS"/>
</dbReference>
<dbReference type="AlphaFoldDB" id="A0A7S2RU65"/>
<dbReference type="SMART" id="SM00100">
    <property type="entry name" value="cNMP"/>
    <property type="match status" value="2"/>
</dbReference>
<evidence type="ECO:0000256" key="4">
    <source>
        <dbReference type="ARBA" id="ARBA00022535"/>
    </source>
</evidence>
<dbReference type="EMBL" id="HBHJ01012328">
    <property type="protein sequence ID" value="CAD9680808.1"/>
    <property type="molecule type" value="Transcribed_RNA"/>
</dbReference>
<evidence type="ECO:0000256" key="6">
    <source>
        <dbReference type="ARBA" id="ARBA00022741"/>
    </source>
</evidence>
<proteinExistence type="inferred from homology"/>
<dbReference type="Gene3D" id="2.60.120.10">
    <property type="entry name" value="Jelly Rolls"/>
    <property type="match status" value="3"/>
</dbReference>
<evidence type="ECO:0000256" key="2">
    <source>
        <dbReference type="ARBA" id="ARBA00012428"/>
    </source>
</evidence>
<dbReference type="EC" id="2.7.11.12" evidence="2"/>
<dbReference type="InterPro" id="IPR017441">
    <property type="entry name" value="Protein_kinase_ATP_BS"/>
</dbReference>
<evidence type="ECO:0000256" key="8">
    <source>
        <dbReference type="ARBA" id="ARBA00022840"/>
    </source>
</evidence>
<protein>
    <recommendedName>
        <fullName evidence="2">cGMP-dependent protein kinase</fullName>
        <ecNumber evidence="2">2.7.11.12</ecNumber>
    </recommendedName>
</protein>
<dbReference type="InterPro" id="IPR014710">
    <property type="entry name" value="RmlC-like_jellyroll"/>
</dbReference>
<dbReference type="GO" id="GO:0005952">
    <property type="term" value="C:cAMP-dependent protein kinase complex"/>
    <property type="evidence" value="ECO:0007669"/>
    <property type="project" value="TreeGrafter"/>
</dbReference>
<dbReference type="PROSITE" id="PS51285">
    <property type="entry name" value="AGC_KINASE_CTER"/>
    <property type="match status" value="1"/>
</dbReference>
<feature type="binding site" evidence="12">
    <location>
        <position position="781"/>
    </location>
    <ligand>
        <name>ATP</name>
        <dbReference type="ChEBI" id="CHEBI:30616"/>
    </ligand>
</feature>
<dbReference type="PROSITE" id="PS00107">
    <property type="entry name" value="PROTEIN_KINASE_ATP"/>
    <property type="match status" value="1"/>
</dbReference>
<feature type="compositionally biased region" description="Low complexity" evidence="13">
    <location>
        <begin position="489"/>
        <end position="498"/>
    </location>
</feature>
<dbReference type="PROSITE" id="PS50042">
    <property type="entry name" value="CNMP_BINDING_3"/>
    <property type="match status" value="3"/>
</dbReference>
<dbReference type="InterPro" id="IPR000719">
    <property type="entry name" value="Prot_kinase_dom"/>
</dbReference>
<dbReference type="PRINTS" id="PR00103">
    <property type="entry name" value="CAMPKINASE"/>
</dbReference>
<keyword evidence="3" id="KW-0723">Serine/threonine-protein kinase</keyword>
<evidence type="ECO:0000256" key="12">
    <source>
        <dbReference type="PROSITE-ProRule" id="PRU10141"/>
    </source>
</evidence>
<evidence type="ECO:0000256" key="5">
    <source>
        <dbReference type="ARBA" id="ARBA00022679"/>
    </source>
</evidence>
<dbReference type="InterPro" id="IPR008271">
    <property type="entry name" value="Ser/Thr_kinase_AS"/>
</dbReference>
<dbReference type="PANTHER" id="PTHR24353">
    <property type="entry name" value="CYCLIC NUCLEOTIDE-DEPENDENT PROTEIN KINASE"/>
    <property type="match status" value="1"/>
</dbReference>
<dbReference type="FunFam" id="1.10.510.10:FF:000571">
    <property type="entry name" value="Maternal embryonic leucine zipper kinase"/>
    <property type="match status" value="1"/>
</dbReference>
<dbReference type="GO" id="GO:0005524">
    <property type="term" value="F:ATP binding"/>
    <property type="evidence" value="ECO:0007669"/>
    <property type="project" value="UniProtKB-UniRule"/>
</dbReference>
<dbReference type="PROSITE" id="PS50011">
    <property type="entry name" value="PROTEIN_KINASE_DOM"/>
    <property type="match status" value="1"/>
</dbReference>
<feature type="domain" description="AGC-kinase C-terminal" evidence="16">
    <location>
        <begin position="1030"/>
        <end position="1100"/>
    </location>
</feature>
<feature type="region of interest" description="Disordered" evidence="13">
    <location>
        <begin position="1"/>
        <end position="29"/>
    </location>
</feature>
<dbReference type="FunFam" id="3.30.200.20:FF:000042">
    <property type="entry name" value="Aurora kinase A"/>
    <property type="match status" value="1"/>
</dbReference>
<dbReference type="SUPFAM" id="SSF56112">
    <property type="entry name" value="Protein kinase-like (PK-like)"/>
    <property type="match status" value="1"/>
</dbReference>
<gene>
    <name evidence="17" type="ORF">RMAR1173_LOCUS8048</name>
</gene>
<dbReference type="GO" id="GO:0030553">
    <property type="term" value="F:cGMP binding"/>
    <property type="evidence" value="ECO:0007669"/>
    <property type="project" value="UniProtKB-KW"/>
</dbReference>
<sequence length="1100" mass="121688">MAAEEDLEHAVRRRDRLSAKGGDDEAETLSDKDRLANAIQRATDSRARLGLPVEDSAIPDMVRRAMRQHVLFRHVEDQRFDADFQSIASILVPLRLTNGDVVTEIASQHTCVVVGEGELVSVDTLVSRPQSSTGSPRSPTETDQQEGIRQDGEQLVYSPGALFNPFALLSVHEDHAPVVSRGVSLVWTLTFADFRCAIAQTELDTLATRVDFVKQVPILQGIPRTLLVQFSEAMREATYQPGSSIVIQGEPGSEFFIIKHGLVQVVLNRTLQRSRSSESAPKLHQSGSSSKLAEETELEPMQDHEDYYQPARSKSKKVTGKPYLEHVDEGEDPHVFVLLNELSDGDFFGEMAILNDCPRSATVRVPQGAAPVTCLVLEKHHFSTLLGGAANEALEQQSRLRLLEQIPLLANLRRDDLEAILKSIDLGETEEGHGFRKRFRAGEVVARAGDVAHCLFVVYEGCVKKVRPSTTNASSGSAVRFAEPKTDPSAAASSVEGDAAAEDQDLEDVLLPGDFFGDVSLMAGAPFDVDYVAHAPTHGMDVGAAEIICFNKACFEKLLGEATVGQLLQEHFQQHQRREVLRAVPLFTTFTDSELDVVASMLSYQTFNKGDRILVAGKVTECLFILFDGDAIREPDALIGGHRTRIPPKSHLGIEGLHGEPSKYSVTAMGNLRPGSGSAEPTVCLVLDRESYATLDEHLEQKLQEAATSRQARASNYSIARRLSVGKGMQRELPESLELKDLQVMRILGEGNYGRVKLVMHHETGFVLALKCMNKARIVAKRQTKNILREADVLSRARHPFILRLVTTFQSHHQLFMLIELVPAGDLWPYIYRKRNPKFRDALPRDSVFGGFCEDHCRFYAACVVAGLEYIHSLGIAYRDLKPENIMLDGMGYLKIIDFGLCKYIPYFTSKKERMDKSFTMCGTTEYLSPESVTGRGHDKTLDMWALGCFLYELFCGRTPFRGKDSKKTVANIVDSKNHLQANRFLKEGSPAAVDLIRRLLEPSPALRLGGGAFGWSSITAHEFFASPGHSFDWDQLLLRQLPAPFIPKIKSALDMSGFEDSDPSVASEEVIPDFTGDQKPFVPFGGTIAKESKFASLAF</sequence>